<gene>
    <name evidence="8" type="ORF">WN55_09731</name>
</gene>
<evidence type="ECO:0000259" key="7">
    <source>
        <dbReference type="Pfam" id="PF00135"/>
    </source>
</evidence>
<keyword evidence="9" id="KW-1185">Reference proteome</keyword>
<dbReference type="PROSITE" id="PS00941">
    <property type="entry name" value="CARBOXYLESTERASE_B_2"/>
    <property type="match status" value="1"/>
</dbReference>
<evidence type="ECO:0000313" key="8">
    <source>
        <dbReference type="EMBL" id="KZC04932.1"/>
    </source>
</evidence>
<keyword evidence="3 6" id="KW-0378">Hydrolase</keyword>
<dbReference type="ESTHER" id="9hyme-a0a154nzc8">
    <property type="family name" value="Carb_B_Arthropoda"/>
</dbReference>
<dbReference type="EC" id="3.1.1.-" evidence="6"/>
<dbReference type="EMBL" id="KQ434783">
    <property type="protein sequence ID" value="KZC04932.1"/>
    <property type="molecule type" value="Genomic_DNA"/>
</dbReference>
<reference evidence="8 9" key="1">
    <citation type="submission" date="2015-07" db="EMBL/GenBank/DDBJ databases">
        <title>The genome of Dufourea novaeangliae.</title>
        <authorList>
            <person name="Pan H."/>
            <person name="Kapheim K."/>
        </authorList>
    </citation>
    <scope>NUCLEOTIDE SEQUENCE [LARGE SCALE GENOMIC DNA]</scope>
    <source>
        <strain evidence="8">0120121106</strain>
        <tissue evidence="8">Whole body</tissue>
    </source>
</reference>
<accession>A0A154NZC8</accession>
<proteinExistence type="inferred from homology"/>
<dbReference type="InterPro" id="IPR029058">
    <property type="entry name" value="AB_hydrolase_fold"/>
</dbReference>
<sequence>MGIPYAKPPLGHLRFKPPVPVGSWRRTLAAVKEGDACPQIDLFTNEYIGNEDCLYLNVFTPQTKFRPRSTLKPVMTWIYGGSFMLGYSNMSLYGPDFFIEEDVVLVSFNYRIGALGFLSLNHSDALGNGGLKDQNLALRWVRNNIAAFGGDPNQVTIFGQSAGAASVGLHVLSEKSRGLFKQSILMSGSPLCQWAFHSPRKARMNSERLGHLLGHKATNTDDLVEFLYQIPARDIVHAMMKVDLGLLPYRPTIENSEIAPEESTFLIKCPIEKYLSGNYTPNSMMLGYTHDESLLFFEYIRGAPNPTETTRKLIREVTGINGVWDKILANLTEEAMESIPNPYLEDLLKIITNIFFAAPIDLTQKLLSKWNHDHPIYYYRLSYQSKYSYLKTKIQGTAHTDDIGFLFNVKEMITPTDLNDPFNVFRKKMVSLWANFAKYGNPTPKLSNDNVFDVTWLDSTNSGMQLEINETSVMKQRLVDKLTEVYENHLLTVSPTKYSCGSTSTGSLSIF</sequence>
<dbReference type="STRING" id="178035.A0A154NZC8"/>
<dbReference type="PANTHER" id="PTHR11559">
    <property type="entry name" value="CARBOXYLESTERASE"/>
    <property type="match status" value="1"/>
</dbReference>
<evidence type="ECO:0000256" key="4">
    <source>
        <dbReference type="ARBA" id="ARBA00023157"/>
    </source>
</evidence>
<dbReference type="InterPro" id="IPR019819">
    <property type="entry name" value="Carboxylesterase_B_CS"/>
</dbReference>
<dbReference type="Gene3D" id="3.40.50.1820">
    <property type="entry name" value="alpha/beta hydrolase"/>
    <property type="match status" value="1"/>
</dbReference>
<dbReference type="PROSITE" id="PS00122">
    <property type="entry name" value="CARBOXYLESTERASE_B_1"/>
    <property type="match status" value="1"/>
</dbReference>
<dbReference type="GO" id="GO:0052689">
    <property type="term" value="F:carboxylic ester hydrolase activity"/>
    <property type="evidence" value="ECO:0007669"/>
    <property type="project" value="UniProtKB-KW"/>
</dbReference>
<dbReference type="SUPFAM" id="SSF53474">
    <property type="entry name" value="alpha/beta-Hydrolases"/>
    <property type="match status" value="1"/>
</dbReference>
<evidence type="ECO:0000256" key="2">
    <source>
        <dbReference type="ARBA" id="ARBA00022487"/>
    </source>
</evidence>
<protein>
    <recommendedName>
        <fullName evidence="6">Carboxylic ester hydrolase</fullName>
        <ecNumber evidence="6">3.1.1.-</ecNumber>
    </recommendedName>
</protein>
<dbReference type="Pfam" id="PF00135">
    <property type="entry name" value="COesterase"/>
    <property type="match status" value="1"/>
</dbReference>
<name>A0A154NZC8_DUFNO</name>
<dbReference type="InterPro" id="IPR050309">
    <property type="entry name" value="Type-B_Carboxylest/Lipase"/>
</dbReference>
<evidence type="ECO:0000313" key="9">
    <source>
        <dbReference type="Proteomes" id="UP000076502"/>
    </source>
</evidence>
<dbReference type="InterPro" id="IPR019826">
    <property type="entry name" value="Carboxylesterase_B_AS"/>
</dbReference>
<dbReference type="InterPro" id="IPR002018">
    <property type="entry name" value="CarbesteraseB"/>
</dbReference>
<keyword evidence="5" id="KW-0325">Glycoprotein</keyword>
<evidence type="ECO:0000256" key="5">
    <source>
        <dbReference type="ARBA" id="ARBA00023180"/>
    </source>
</evidence>
<dbReference type="Proteomes" id="UP000076502">
    <property type="component" value="Unassembled WGS sequence"/>
</dbReference>
<organism evidence="8 9">
    <name type="scientific">Dufourea novaeangliae</name>
    <name type="common">Sweat bee</name>
    <dbReference type="NCBI Taxonomy" id="178035"/>
    <lineage>
        <taxon>Eukaryota</taxon>
        <taxon>Metazoa</taxon>
        <taxon>Ecdysozoa</taxon>
        <taxon>Arthropoda</taxon>
        <taxon>Hexapoda</taxon>
        <taxon>Insecta</taxon>
        <taxon>Pterygota</taxon>
        <taxon>Neoptera</taxon>
        <taxon>Endopterygota</taxon>
        <taxon>Hymenoptera</taxon>
        <taxon>Apocrita</taxon>
        <taxon>Aculeata</taxon>
        <taxon>Apoidea</taxon>
        <taxon>Anthophila</taxon>
        <taxon>Halictidae</taxon>
        <taxon>Rophitinae</taxon>
        <taxon>Dufourea</taxon>
    </lineage>
</organism>
<comment type="similarity">
    <text evidence="1 6">Belongs to the type-B carboxylesterase/lipase family.</text>
</comment>
<keyword evidence="2" id="KW-0719">Serine esterase</keyword>
<dbReference type="OrthoDB" id="19653at2759"/>
<feature type="domain" description="Carboxylesterase type B" evidence="7">
    <location>
        <begin position="2"/>
        <end position="478"/>
    </location>
</feature>
<evidence type="ECO:0000256" key="1">
    <source>
        <dbReference type="ARBA" id="ARBA00005964"/>
    </source>
</evidence>
<evidence type="ECO:0000256" key="3">
    <source>
        <dbReference type="ARBA" id="ARBA00022801"/>
    </source>
</evidence>
<dbReference type="AlphaFoldDB" id="A0A154NZC8"/>
<keyword evidence="4" id="KW-1015">Disulfide bond</keyword>
<evidence type="ECO:0000256" key="6">
    <source>
        <dbReference type="RuleBase" id="RU361235"/>
    </source>
</evidence>